<dbReference type="GO" id="GO:0015888">
    <property type="term" value="P:thiamine transport"/>
    <property type="evidence" value="ECO:0007669"/>
    <property type="project" value="InterPro"/>
</dbReference>
<dbReference type="InterPro" id="IPR005948">
    <property type="entry name" value="ThiB-like"/>
</dbReference>
<dbReference type="PROSITE" id="PS51257">
    <property type="entry name" value="PROKAR_LIPOPROTEIN"/>
    <property type="match status" value="1"/>
</dbReference>
<protein>
    <submittedName>
        <fullName evidence="3">Thiamine transport system substrate-binding protein</fullName>
    </submittedName>
</protein>
<dbReference type="CDD" id="cd13545">
    <property type="entry name" value="PBP2_TbpA"/>
    <property type="match status" value="1"/>
</dbReference>
<organism evidence="3 4">
    <name type="scientific">Desulfobaculum xiamenense</name>
    <dbReference type="NCBI Taxonomy" id="995050"/>
    <lineage>
        <taxon>Bacteria</taxon>
        <taxon>Pseudomonadati</taxon>
        <taxon>Thermodesulfobacteriota</taxon>
        <taxon>Desulfovibrionia</taxon>
        <taxon>Desulfovibrionales</taxon>
        <taxon>Desulfovibrionaceae</taxon>
        <taxon>Desulfobaculum</taxon>
    </lineage>
</organism>
<evidence type="ECO:0000256" key="1">
    <source>
        <dbReference type="ARBA" id="ARBA00022729"/>
    </source>
</evidence>
<dbReference type="AlphaFoldDB" id="A0A846QCP2"/>
<evidence type="ECO:0000313" key="3">
    <source>
        <dbReference type="EMBL" id="NJB66486.1"/>
    </source>
</evidence>
<dbReference type="Pfam" id="PF13343">
    <property type="entry name" value="SBP_bac_6"/>
    <property type="match status" value="1"/>
</dbReference>
<evidence type="ECO:0000313" key="4">
    <source>
        <dbReference type="Proteomes" id="UP000580856"/>
    </source>
</evidence>
<evidence type="ECO:0000256" key="2">
    <source>
        <dbReference type="SAM" id="SignalP"/>
    </source>
</evidence>
<feature type="chain" id="PRO_5032650770" evidence="2">
    <location>
        <begin position="21"/>
        <end position="359"/>
    </location>
</feature>
<keyword evidence="4" id="KW-1185">Reference proteome</keyword>
<accession>A0A846QCP2</accession>
<dbReference type="PANTHER" id="PTHR30006:SF2">
    <property type="entry name" value="ABC TRANSPORTER SUBSTRATE-BINDING PROTEIN"/>
    <property type="match status" value="1"/>
</dbReference>
<gene>
    <name evidence="3" type="ORF">GGQ74_000126</name>
</gene>
<dbReference type="PANTHER" id="PTHR30006">
    <property type="entry name" value="THIAMINE-BINDING PERIPLASMIC PROTEIN-RELATED"/>
    <property type="match status" value="1"/>
</dbReference>
<dbReference type="SUPFAM" id="SSF53850">
    <property type="entry name" value="Periplasmic binding protein-like II"/>
    <property type="match status" value="1"/>
</dbReference>
<dbReference type="Gene3D" id="3.40.190.10">
    <property type="entry name" value="Periplasmic binding protein-like II"/>
    <property type="match status" value="2"/>
</dbReference>
<proteinExistence type="predicted"/>
<dbReference type="GO" id="GO:0030975">
    <property type="term" value="F:thiamine binding"/>
    <property type="evidence" value="ECO:0007669"/>
    <property type="project" value="InterPro"/>
</dbReference>
<dbReference type="Proteomes" id="UP000580856">
    <property type="component" value="Unassembled WGS sequence"/>
</dbReference>
<dbReference type="RefSeq" id="WP_167939620.1">
    <property type="nucleotide sequence ID" value="NZ_JAATJA010000001.1"/>
</dbReference>
<dbReference type="NCBIfam" id="TIGR01254">
    <property type="entry name" value="sfuA"/>
    <property type="match status" value="1"/>
</dbReference>
<comment type="caution">
    <text evidence="3">The sequence shown here is derived from an EMBL/GenBank/DDBJ whole genome shotgun (WGS) entry which is preliminary data.</text>
</comment>
<reference evidence="3 4" key="1">
    <citation type="submission" date="2020-03" db="EMBL/GenBank/DDBJ databases">
        <title>Genomic Encyclopedia of Type Strains, Phase IV (KMG-IV): sequencing the most valuable type-strain genomes for metagenomic binning, comparative biology and taxonomic classification.</title>
        <authorList>
            <person name="Goeker M."/>
        </authorList>
    </citation>
    <scope>NUCLEOTIDE SEQUENCE [LARGE SCALE GENOMIC DNA]</scope>
    <source>
        <strain evidence="3 4">DSM 24233</strain>
    </source>
</reference>
<sequence>MKRFLAVTAILLGLALSGCGSEPAEKAKPAAPEAQAEPTVLTVMTHDSFSVSAEVIAEFEKANNAAVKFLRTSGSGAGLNQAILAKGNPLADVFVGVDSTFFSRAVESGIFDPYASPALADIPDSLRLDPENRLTPVSFGDVCLNYDKKWFADKGLTPPATLEDLTKPEYRDLTVVENPATSSPGLAFLLATVSAFGEDGYLDYWKALAANGVKIADSWKSAYWGDFTAASDGTRPIVVSYASSPAAEVFYAEKKPAEAPTAAVLGPLTGFRQIEFAGVLSGTGKPELARKFIDFLLSRSFQEDIPLQMWVYPANVHAELPEVFQLHAKALDVPASLDPKAIAEGRERWIEAWTTTVLR</sequence>
<feature type="signal peptide" evidence="2">
    <location>
        <begin position="1"/>
        <end position="20"/>
    </location>
</feature>
<keyword evidence="1 2" id="KW-0732">Signal</keyword>
<dbReference type="GO" id="GO:0030976">
    <property type="term" value="F:thiamine pyrophosphate binding"/>
    <property type="evidence" value="ECO:0007669"/>
    <property type="project" value="TreeGrafter"/>
</dbReference>
<dbReference type="GO" id="GO:0030288">
    <property type="term" value="C:outer membrane-bounded periplasmic space"/>
    <property type="evidence" value="ECO:0007669"/>
    <property type="project" value="TreeGrafter"/>
</dbReference>
<name>A0A846QCP2_9BACT</name>
<dbReference type="EMBL" id="JAATJA010000001">
    <property type="protein sequence ID" value="NJB66486.1"/>
    <property type="molecule type" value="Genomic_DNA"/>
</dbReference>